<dbReference type="RefSeq" id="WP_058446621.1">
    <property type="nucleotide sequence ID" value="NZ_CAAAHT010000001.1"/>
</dbReference>
<evidence type="ECO:0000256" key="7">
    <source>
        <dbReference type="ARBA" id="ARBA00023136"/>
    </source>
</evidence>
<reference evidence="11 13" key="2">
    <citation type="submission" date="2018-06" db="EMBL/GenBank/DDBJ databases">
        <authorList>
            <consortium name="Pathogen Informatics"/>
            <person name="Doyle S."/>
        </authorList>
    </citation>
    <scope>NUCLEOTIDE SEQUENCE [LARGE SCALE GENOMIC DNA]</scope>
    <source>
        <strain evidence="11 13">NCTC12022</strain>
    </source>
</reference>
<dbReference type="InterPro" id="IPR036259">
    <property type="entry name" value="MFS_trans_sf"/>
</dbReference>
<dbReference type="Proteomes" id="UP000054698">
    <property type="component" value="Unassembled WGS sequence"/>
</dbReference>
<evidence type="ECO:0000256" key="5">
    <source>
        <dbReference type="ARBA" id="ARBA00022692"/>
    </source>
</evidence>
<dbReference type="SUPFAM" id="SSF103473">
    <property type="entry name" value="MFS general substrate transporter"/>
    <property type="match status" value="1"/>
</dbReference>
<feature type="transmembrane region" description="Helical" evidence="8">
    <location>
        <begin position="245"/>
        <end position="266"/>
    </location>
</feature>
<proteinExistence type="inferred from homology"/>
<reference evidence="10 12" key="1">
    <citation type="submission" date="2015-11" db="EMBL/GenBank/DDBJ databases">
        <title>Genomic analysis of 38 Legionella species identifies large and diverse effector repertoires.</title>
        <authorList>
            <person name="Burstein D."/>
            <person name="Amaro F."/>
            <person name="Zusman T."/>
            <person name="Lifshitz Z."/>
            <person name="Cohen O."/>
            <person name="Gilbert J.A."/>
            <person name="Pupko T."/>
            <person name="Shuman H.A."/>
            <person name="Segal G."/>
        </authorList>
    </citation>
    <scope>NUCLEOTIDE SEQUENCE [LARGE SCALE GENOMIC DNA]</scope>
    <source>
        <strain evidence="10 12">WO-44C</strain>
    </source>
</reference>
<feature type="transmembrane region" description="Helical" evidence="8">
    <location>
        <begin position="303"/>
        <end position="323"/>
    </location>
</feature>
<feature type="transmembrane region" description="Helical" evidence="8">
    <location>
        <begin position="208"/>
        <end position="233"/>
    </location>
</feature>
<evidence type="ECO:0000313" key="11">
    <source>
        <dbReference type="EMBL" id="SPX62554.1"/>
    </source>
</evidence>
<comment type="subcellular location">
    <subcellularLocation>
        <location evidence="8">Cell inner membrane</location>
        <topology evidence="8">Multi-pass membrane protein</topology>
    </subcellularLocation>
    <subcellularLocation>
        <location evidence="1">Cell membrane</location>
        <topology evidence="1">Multi-pass membrane protein</topology>
    </subcellularLocation>
</comment>
<feature type="transmembrane region" description="Helical" evidence="8">
    <location>
        <begin position="278"/>
        <end position="297"/>
    </location>
</feature>
<feature type="transmembrane region" description="Helical" evidence="8">
    <location>
        <begin position="362"/>
        <end position="383"/>
    </location>
</feature>
<evidence type="ECO:0000313" key="10">
    <source>
        <dbReference type="EMBL" id="KTC96329.1"/>
    </source>
</evidence>
<keyword evidence="7 8" id="KW-0472">Membrane</keyword>
<comment type="caution">
    <text evidence="8">Lacks conserved residue(s) required for the propagation of feature annotation.</text>
</comment>
<gene>
    <name evidence="10" type="primary">sflR</name>
    <name evidence="11" type="synonym">bcr_3</name>
    <name evidence="10" type="ORF">Lfee_2127</name>
    <name evidence="11" type="ORF">NCTC12022_03316</name>
</gene>
<dbReference type="PANTHER" id="PTHR42718">
    <property type="entry name" value="MAJOR FACILITATOR SUPERFAMILY MULTIDRUG TRANSPORTER MFSC"/>
    <property type="match status" value="1"/>
</dbReference>
<dbReference type="Pfam" id="PF07690">
    <property type="entry name" value="MFS_1"/>
    <property type="match status" value="1"/>
</dbReference>
<evidence type="ECO:0000256" key="8">
    <source>
        <dbReference type="RuleBase" id="RU365088"/>
    </source>
</evidence>
<dbReference type="PANTHER" id="PTHR42718:SF9">
    <property type="entry name" value="MAJOR FACILITATOR SUPERFAMILY MULTIDRUG TRANSPORTER MFSC"/>
    <property type="match status" value="1"/>
</dbReference>
<evidence type="ECO:0000259" key="9">
    <source>
        <dbReference type="PROSITE" id="PS50850"/>
    </source>
</evidence>
<keyword evidence="12" id="KW-1185">Reference proteome</keyword>
<dbReference type="InterPro" id="IPR020846">
    <property type="entry name" value="MFS_dom"/>
</dbReference>
<dbReference type="GO" id="GO:0005886">
    <property type="term" value="C:plasma membrane"/>
    <property type="evidence" value="ECO:0007669"/>
    <property type="project" value="UniProtKB-SubCell"/>
</dbReference>
<dbReference type="InterPro" id="IPR011701">
    <property type="entry name" value="MFS"/>
</dbReference>
<protein>
    <recommendedName>
        <fullName evidence="8">Bcr/CflA family efflux transporter</fullName>
    </recommendedName>
</protein>
<evidence type="ECO:0000256" key="3">
    <source>
        <dbReference type="ARBA" id="ARBA00022448"/>
    </source>
</evidence>
<dbReference type="Gene3D" id="1.20.1720.10">
    <property type="entry name" value="Multidrug resistance protein D"/>
    <property type="match status" value="1"/>
</dbReference>
<sequence>MFAKLIIALTPMVLALPLAMDIYVPAIPHLTQDFHASDTQMLMTLNLFMLSAGFMQLVIGPISDHYGRRKVSLVVIVCFAIGSICCGLAENVYELIGYRIIQALGSCGMIVLGFAMVRDHYTGEKSAKAYSFLNGMISFSPIFATFIGSYLDLYLGWSATFWALLLVAIPALYTMGIWLDESLPVAKRTPLTRKIVVQYFHVIRNQDFAVYTLASAFGHCYLYLFCALSPYLILRALHIPQTHYGFYFCFMGISLLFGSFVGGSIVERLGILKTCLLGYLLTLVGGLWMLIWYLLQGLSIHNFIYPMLLIGTGGTFCMGAGTGGSMAPFEEAKGAAAAAGGALRFLFAGIVGYLLINKTVTSTLPLAIPAVLFSLIGIGVLVLSNREAESKTDVAYDS</sequence>
<dbReference type="PATRIC" id="fig|453.4.peg.2329"/>
<dbReference type="STRING" id="453.Lfee_2127"/>
<dbReference type="OrthoDB" id="5670831at2"/>
<keyword evidence="8" id="KW-0997">Cell inner membrane</keyword>
<dbReference type="EMBL" id="UASS01000039">
    <property type="protein sequence ID" value="SPX62554.1"/>
    <property type="molecule type" value="Genomic_DNA"/>
</dbReference>
<dbReference type="GO" id="GO:0042910">
    <property type="term" value="F:xenobiotic transmembrane transporter activity"/>
    <property type="evidence" value="ECO:0007669"/>
    <property type="project" value="InterPro"/>
</dbReference>
<dbReference type="PROSITE" id="PS50850">
    <property type="entry name" value="MFS"/>
    <property type="match status" value="1"/>
</dbReference>
<evidence type="ECO:0000256" key="4">
    <source>
        <dbReference type="ARBA" id="ARBA00022475"/>
    </source>
</evidence>
<dbReference type="CDD" id="cd17320">
    <property type="entry name" value="MFS_MdfA_MDR_like"/>
    <property type="match status" value="1"/>
</dbReference>
<accession>A0A0W0TL89</accession>
<feature type="transmembrane region" description="Helical" evidence="8">
    <location>
        <begin position="157"/>
        <end position="179"/>
    </location>
</feature>
<dbReference type="Proteomes" id="UP000251942">
    <property type="component" value="Unassembled WGS sequence"/>
</dbReference>
<dbReference type="NCBIfam" id="TIGR00710">
    <property type="entry name" value="efflux_Bcr_CflA"/>
    <property type="match status" value="1"/>
</dbReference>
<feature type="transmembrane region" description="Helical" evidence="8">
    <location>
        <begin position="71"/>
        <end position="90"/>
    </location>
</feature>
<feature type="domain" description="Major facilitator superfamily (MFS) profile" evidence="9">
    <location>
        <begin position="1"/>
        <end position="389"/>
    </location>
</feature>
<keyword evidence="6 8" id="KW-1133">Transmembrane helix</keyword>
<dbReference type="AlphaFoldDB" id="A0A0W0TL89"/>
<evidence type="ECO:0000256" key="1">
    <source>
        <dbReference type="ARBA" id="ARBA00004651"/>
    </source>
</evidence>
<keyword evidence="3 8" id="KW-0813">Transport</keyword>
<name>A0A0W0TL89_9GAMM</name>
<evidence type="ECO:0000313" key="12">
    <source>
        <dbReference type="Proteomes" id="UP000054698"/>
    </source>
</evidence>
<feature type="transmembrane region" description="Helical" evidence="8">
    <location>
        <begin position="129"/>
        <end position="151"/>
    </location>
</feature>
<organism evidence="10 12">
    <name type="scientific">Legionella feeleii</name>
    <dbReference type="NCBI Taxonomy" id="453"/>
    <lineage>
        <taxon>Bacteria</taxon>
        <taxon>Pseudomonadati</taxon>
        <taxon>Pseudomonadota</taxon>
        <taxon>Gammaproteobacteria</taxon>
        <taxon>Legionellales</taxon>
        <taxon>Legionellaceae</taxon>
        <taxon>Legionella</taxon>
    </lineage>
</organism>
<dbReference type="GO" id="GO:1990961">
    <property type="term" value="P:xenobiotic detoxification by transmembrane export across the plasma membrane"/>
    <property type="evidence" value="ECO:0007669"/>
    <property type="project" value="InterPro"/>
</dbReference>
<evidence type="ECO:0000256" key="6">
    <source>
        <dbReference type="ARBA" id="ARBA00022989"/>
    </source>
</evidence>
<evidence type="ECO:0000256" key="2">
    <source>
        <dbReference type="ARBA" id="ARBA00006236"/>
    </source>
</evidence>
<dbReference type="InterPro" id="IPR004812">
    <property type="entry name" value="Efflux_drug-R_Bcr/CmlA"/>
</dbReference>
<feature type="transmembrane region" description="Helical" evidence="8">
    <location>
        <begin position="335"/>
        <end position="356"/>
    </location>
</feature>
<feature type="transmembrane region" description="Helical" evidence="8">
    <location>
        <begin position="96"/>
        <end position="117"/>
    </location>
</feature>
<comment type="similarity">
    <text evidence="2 8">Belongs to the major facilitator superfamily. Bcr/CmlA family.</text>
</comment>
<feature type="transmembrane region" description="Helical" evidence="8">
    <location>
        <begin position="40"/>
        <end position="59"/>
    </location>
</feature>
<keyword evidence="4" id="KW-1003">Cell membrane</keyword>
<evidence type="ECO:0000313" key="13">
    <source>
        <dbReference type="Proteomes" id="UP000251942"/>
    </source>
</evidence>
<dbReference type="EMBL" id="LNYB01000081">
    <property type="protein sequence ID" value="KTC96329.1"/>
    <property type="molecule type" value="Genomic_DNA"/>
</dbReference>
<keyword evidence="5 8" id="KW-0812">Transmembrane</keyword>